<dbReference type="EC" id="1.4.4.2" evidence="4"/>
<dbReference type="PIRSF" id="PIRSF006815">
    <property type="entry name" value="GcvPA"/>
    <property type="match status" value="1"/>
</dbReference>
<dbReference type="SUPFAM" id="SSF53383">
    <property type="entry name" value="PLP-dependent transferases"/>
    <property type="match status" value="1"/>
</dbReference>
<protein>
    <recommendedName>
        <fullName evidence="4">Probable glycine dehydrogenase (decarboxylating) subunit 1</fullName>
        <ecNumber evidence="4">1.4.4.2</ecNumber>
    </recommendedName>
    <alternativeName>
        <fullName evidence="4">Glycine cleavage system P-protein subunit 1</fullName>
    </alternativeName>
    <alternativeName>
        <fullName evidence="4">Glycine decarboxylase subunit 1</fullName>
    </alternativeName>
    <alternativeName>
        <fullName evidence="4">Glycine dehydrogenase (aminomethyl-transferring) subunit 1</fullName>
    </alternativeName>
</protein>
<dbReference type="Pfam" id="PF02347">
    <property type="entry name" value="GDC-P"/>
    <property type="match status" value="1"/>
</dbReference>
<feature type="domain" description="Glycine cleavage system P-protein N-terminal" evidence="5">
    <location>
        <begin position="2"/>
        <end position="437"/>
    </location>
</feature>
<reference evidence="7" key="1">
    <citation type="submission" date="2017-09" db="EMBL/GenBank/DDBJ databases">
        <title>Depth-based differentiation of microbial function through sediment-hosted aquifers and enrichment of novel symbionts in the deep terrestrial subsurface.</title>
        <authorList>
            <person name="Probst A.J."/>
            <person name="Ladd B."/>
            <person name="Jarett J.K."/>
            <person name="Geller-Mcgrath D.E."/>
            <person name="Sieber C.M.K."/>
            <person name="Emerson J.B."/>
            <person name="Anantharaman K."/>
            <person name="Thomas B.C."/>
            <person name="Malmstrom R."/>
            <person name="Stieglmeier M."/>
            <person name="Klingl A."/>
            <person name="Woyke T."/>
            <person name="Ryan C.M."/>
            <person name="Banfield J.F."/>
        </authorList>
    </citation>
    <scope>NUCLEOTIDE SEQUENCE [LARGE SCALE GENOMIC DNA]</scope>
</reference>
<accession>A0A2M7EAL8</accession>
<comment type="function">
    <text evidence="1 4">The glycine cleavage system catalyzes the degradation of glycine. The P protein binds the alpha-amino group of glycine through its pyridoxal phosphate cofactor; CO(2) is released and the remaining methylamine moiety is then transferred to the lipoamide cofactor of the H protein.</text>
</comment>
<dbReference type="Gene3D" id="3.40.640.10">
    <property type="entry name" value="Type I PLP-dependent aspartate aminotransferase-like (Major domain)"/>
    <property type="match status" value="1"/>
</dbReference>
<comment type="catalytic activity">
    <reaction evidence="3 4">
        <text>N(6)-[(R)-lipoyl]-L-lysyl-[glycine-cleavage complex H protein] + glycine + H(+) = N(6)-[(R)-S(8)-aminomethyldihydrolipoyl]-L-lysyl-[glycine-cleavage complex H protein] + CO2</text>
        <dbReference type="Rhea" id="RHEA:24304"/>
        <dbReference type="Rhea" id="RHEA-COMP:10494"/>
        <dbReference type="Rhea" id="RHEA-COMP:10495"/>
        <dbReference type="ChEBI" id="CHEBI:15378"/>
        <dbReference type="ChEBI" id="CHEBI:16526"/>
        <dbReference type="ChEBI" id="CHEBI:57305"/>
        <dbReference type="ChEBI" id="CHEBI:83099"/>
        <dbReference type="ChEBI" id="CHEBI:83143"/>
        <dbReference type="EC" id="1.4.4.2"/>
    </reaction>
</comment>
<comment type="subunit">
    <text evidence="4">The glycine cleavage system is composed of four proteins: P, T, L and H. In this organism, the P 'protein' is a heterodimer of two subunits.</text>
</comment>
<dbReference type="GO" id="GO:0009116">
    <property type="term" value="P:nucleoside metabolic process"/>
    <property type="evidence" value="ECO:0007669"/>
    <property type="project" value="InterPro"/>
</dbReference>
<dbReference type="Proteomes" id="UP000228886">
    <property type="component" value="Unassembled WGS sequence"/>
</dbReference>
<dbReference type="InterPro" id="IPR015421">
    <property type="entry name" value="PyrdxlP-dep_Trfase_major"/>
</dbReference>
<dbReference type="InterPro" id="IPR015422">
    <property type="entry name" value="PyrdxlP-dep_Trfase_small"/>
</dbReference>
<organism evidence="6 7">
    <name type="scientific">bacterium (Candidatus Ratteibacteria) CG01_land_8_20_14_3_00_40_19</name>
    <dbReference type="NCBI Taxonomy" id="2014290"/>
    <lineage>
        <taxon>Bacteria</taxon>
        <taxon>Candidatus Ratteibacteria</taxon>
    </lineage>
</organism>
<dbReference type="PANTHER" id="PTHR42806">
    <property type="entry name" value="GLYCINE CLEAVAGE SYSTEM P-PROTEIN"/>
    <property type="match status" value="1"/>
</dbReference>
<dbReference type="InterPro" id="IPR015424">
    <property type="entry name" value="PyrdxlP-dep_Trfase"/>
</dbReference>
<evidence type="ECO:0000256" key="4">
    <source>
        <dbReference type="HAMAP-Rule" id="MF_00712"/>
    </source>
</evidence>
<name>A0A2M7EAL8_9BACT</name>
<dbReference type="Gene3D" id="3.90.1150.10">
    <property type="entry name" value="Aspartate Aminotransferase, domain 1"/>
    <property type="match status" value="1"/>
</dbReference>
<keyword evidence="2 4" id="KW-0560">Oxidoreductase</keyword>
<sequence>MDYIPNTDEDRARMLSALGLKSINELFEDIPFELKPKSFDLPSGKSELEVSRHLQALADKNNTRLISFLGAGFYDHFIPPAIESIISRPEFYTSYTPYQAEISQGLLQSIYEYQSVICSLTGMEVANASLYDGGTALYEAAMMACRITKRKKLIVDRGVNPIYRKMLSSYTRNLNLEFVELSTSEEGLVDRERIKTKLDEDTACLILQNPNFFGALDNFSNLAEFAHNRGALIIISVYPISLGMAKSPGEMGADIAVGEGQSLGLSLSFGGPYLGLMATLKKFVRQMPGRIVGETVDRQNRRGFVLTLQTREQHIRREKATSNICSNESLCALSVLAYLSLVGKEGIRELANLCRDKAYYALECFSKIPGIKIRFSAPIFNEFVIELPKNPNMVIKELLKKGIIAGFPLGRYYPGMENCLLVTLTEKRTKEEIDLFVKNLREVLSNIN</sequence>
<dbReference type="PANTHER" id="PTHR42806:SF1">
    <property type="entry name" value="GLYCINE DEHYDROGENASE (DECARBOXYLATING)"/>
    <property type="match status" value="1"/>
</dbReference>
<comment type="similarity">
    <text evidence="4">Belongs to the GcvP family. N-terminal subunit subfamily.</text>
</comment>
<dbReference type="InterPro" id="IPR049315">
    <property type="entry name" value="GDC-P_N"/>
</dbReference>
<evidence type="ECO:0000259" key="5">
    <source>
        <dbReference type="Pfam" id="PF02347"/>
    </source>
</evidence>
<dbReference type="HAMAP" id="MF_00712">
    <property type="entry name" value="GcvPA"/>
    <property type="match status" value="1"/>
</dbReference>
<dbReference type="InterPro" id="IPR023010">
    <property type="entry name" value="GcvPA"/>
</dbReference>
<proteinExistence type="inferred from homology"/>
<dbReference type="InterPro" id="IPR020581">
    <property type="entry name" value="GDC_P"/>
</dbReference>
<dbReference type="GO" id="GO:0004375">
    <property type="term" value="F:glycine dehydrogenase (decarboxylating) activity"/>
    <property type="evidence" value="ECO:0007669"/>
    <property type="project" value="UniProtKB-EC"/>
</dbReference>
<dbReference type="EMBL" id="PETL01000020">
    <property type="protein sequence ID" value="PIV64792.1"/>
    <property type="molecule type" value="Genomic_DNA"/>
</dbReference>
<evidence type="ECO:0000256" key="3">
    <source>
        <dbReference type="ARBA" id="ARBA00049026"/>
    </source>
</evidence>
<evidence type="ECO:0000256" key="2">
    <source>
        <dbReference type="ARBA" id="ARBA00023002"/>
    </source>
</evidence>
<dbReference type="GO" id="GO:0019464">
    <property type="term" value="P:glycine decarboxylation via glycine cleavage system"/>
    <property type="evidence" value="ECO:0007669"/>
    <property type="project" value="UniProtKB-UniRule"/>
</dbReference>
<dbReference type="CDD" id="cd00613">
    <property type="entry name" value="GDC-P"/>
    <property type="match status" value="1"/>
</dbReference>
<evidence type="ECO:0000313" key="6">
    <source>
        <dbReference type="EMBL" id="PIV64792.1"/>
    </source>
</evidence>
<comment type="caution">
    <text evidence="6">The sequence shown here is derived from an EMBL/GenBank/DDBJ whole genome shotgun (WGS) entry which is preliminary data.</text>
</comment>
<evidence type="ECO:0000313" key="7">
    <source>
        <dbReference type="Proteomes" id="UP000228886"/>
    </source>
</evidence>
<gene>
    <name evidence="4" type="primary">gcvPA</name>
    <name evidence="6" type="ORF">COS11_00365</name>
</gene>
<dbReference type="AlphaFoldDB" id="A0A2M7EAL8"/>
<dbReference type="NCBIfam" id="NF001696">
    <property type="entry name" value="PRK00451.1"/>
    <property type="match status" value="1"/>
</dbReference>
<evidence type="ECO:0000256" key="1">
    <source>
        <dbReference type="ARBA" id="ARBA00003788"/>
    </source>
</evidence>